<dbReference type="AlphaFoldDB" id="A0A8J3LFG4"/>
<name>A0A8J3LFG4_9ACTN</name>
<accession>A0A8J3LFG4</accession>
<dbReference type="EMBL" id="BONJ01000007">
    <property type="protein sequence ID" value="GIG13465.1"/>
    <property type="molecule type" value="Genomic_DNA"/>
</dbReference>
<sequence>MPEKRTQERLTVDLAGLREVRADLSHDTEAGLRPGLIAAQHRLAWGARFCLALQSAEGLAARVSVNDVLVQHRQNSEYQLRIAEGLVLALERIVENYANADNRAAARINEVETELTRAITQLEKAATAQKNPSSQAHGMLS</sequence>
<keyword evidence="2" id="KW-1185">Reference proteome</keyword>
<evidence type="ECO:0000313" key="1">
    <source>
        <dbReference type="EMBL" id="GIG13465.1"/>
    </source>
</evidence>
<comment type="caution">
    <text evidence="1">The sequence shown here is derived from an EMBL/GenBank/DDBJ whole genome shotgun (WGS) entry which is preliminary data.</text>
</comment>
<reference evidence="1" key="1">
    <citation type="submission" date="2021-01" db="EMBL/GenBank/DDBJ databases">
        <title>Whole genome shotgun sequence of Catellatospora methionotrophica NBRC 14553.</title>
        <authorList>
            <person name="Komaki H."/>
            <person name="Tamura T."/>
        </authorList>
    </citation>
    <scope>NUCLEOTIDE SEQUENCE</scope>
    <source>
        <strain evidence="1">NBRC 14553</strain>
    </source>
</reference>
<gene>
    <name evidence="1" type="ORF">Cme02nite_17970</name>
</gene>
<evidence type="ECO:0000313" key="2">
    <source>
        <dbReference type="Proteomes" id="UP000660339"/>
    </source>
</evidence>
<organism evidence="1 2">
    <name type="scientific">Catellatospora methionotrophica</name>
    <dbReference type="NCBI Taxonomy" id="121620"/>
    <lineage>
        <taxon>Bacteria</taxon>
        <taxon>Bacillati</taxon>
        <taxon>Actinomycetota</taxon>
        <taxon>Actinomycetes</taxon>
        <taxon>Micromonosporales</taxon>
        <taxon>Micromonosporaceae</taxon>
        <taxon>Catellatospora</taxon>
    </lineage>
</organism>
<proteinExistence type="predicted"/>
<protein>
    <submittedName>
        <fullName evidence="1">Uncharacterized protein</fullName>
    </submittedName>
</protein>
<dbReference type="RefSeq" id="WP_166383560.1">
    <property type="nucleotide sequence ID" value="NZ_BAAATT010000014.1"/>
</dbReference>
<dbReference type="Proteomes" id="UP000660339">
    <property type="component" value="Unassembled WGS sequence"/>
</dbReference>